<feature type="signal peptide" evidence="1">
    <location>
        <begin position="1"/>
        <end position="22"/>
    </location>
</feature>
<accession>A0A7Y2LZZ2</accession>
<dbReference type="Pfam" id="PF12802">
    <property type="entry name" value="MarR_2"/>
    <property type="match status" value="1"/>
</dbReference>
<dbReference type="InterPro" id="IPR039422">
    <property type="entry name" value="MarR/SlyA-like"/>
</dbReference>
<dbReference type="RefSeq" id="WP_167035718.1">
    <property type="nucleotide sequence ID" value="NZ_BAAANA010000002.1"/>
</dbReference>
<keyword evidence="1" id="KW-0732">Signal</keyword>
<feature type="chain" id="PRO_5030966669" evidence="1">
    <location>
        <begin position="23"/>
        <end position="154"/>
    </location>
</feature>
<dbReference type="PANTHER" id="PTHR33164:SF89">
    <property type="entry name" value="MARR FAMILY REGULATORY PROTEIN"/>
    <property type="match status" value="1"/>
</dbReference>
<name>A0A7Y2LZZ2_9MICO</name>
<evidence type="ECO:0000313" key="3">
    <source>
        <dbReference type="EMBL" id="NNH03966.1"/>
    </source>
</evidence>
<dbReference type="GO" id="GO:0006950">
    <property type="term" value="P:response to stress"/>
    <property type="evidence" value="ECO:0007669"/>
    <property type="project" value="TreeGrafter"/>
</dbReference>
<dbReference type="InterPro" id="IPR000835">
    <property type="entry name" value="HTH_MarR-typ"/>
</dbReference>
<dbReference type="AlphaFoldDB" id="A0A7Y2LZZ2"/>
<dbReference type="InterPro" id="IPR036390">
    <property type="entry name" value="WH_DNA-bd_sf"/>
</dbReference>
<dbReference type="PROSITE" id="PS50995">
    <property type="entry name" value="HTH_MARR_2"/>
    <property type="match status" value="1"/>
</dbReference>
<evidence type="ECO:0000259" key="2">
    <source>
        <dbReference type="PROSITE" id="PS50995"/>
    </source>
</evidence>
<dbReference type="SMART" id="SM00347">
    <property type="entry name" value="HTH_MARR"/>
    <property type="match status" value="1"/>
</dbReference>
<comment type="caution">
    <text evidence="3">The sequence shown here is derived from an EMBL/GenBank/DDBJ whole genome shotgun (WGS) entry which is preliminary data.</text>
</comment>
<reference evidence="3 4" key="1">
    <citation type="submission" date="2020-05" db="EMBL/GenBank/DDBJ databases">
        <title>MicrobeNet Type strains.</title>
        <authorList>
            <person name="Nicholson A.C."/>
        </authorList>
    </citation>
    <scope>NUCLEOTIDE SEQUENCE [LARGE SCALE GENOMIC DNA]</scope>
    <source>
        <strain evidence="3 4">JCM 14282</strain>
    </source>
</reference>
<dbReference type="PANTHER" id="PTHR33164">
    <property type="entry name" value="TRANSCRIPTIONAL REGULATOR, MARR FAMILY"/>
    <property type="match status" value="1"/>
</dbReference>
<proteinExistence type="predicted"/>
<dbReference type="SUPFAM" id="SSF46785">
    <property type="entry name" value="Winged helix' DNA-binding domain"/>
    <property type="match status" value="1"/>
</dbReference>
<evidence type="ECO:0000313" key="4">
    <source>
        <dbReference type="Proteomes" id="UP000543598"/>
    </source>
</evidence>
<gene>
    <name evidence="3" type="ORF">HLA99_08905</name>
</gene>
<keyword evidence="4" id="KW-1185">Reference proteome</keyword>
<dbReference type="GO" id="GO:0003700">
    <property type="term" value="F:DNA-binding transcription factor activity"/>
    <property type="evidence" value="ECO:0007669"/>
    <property type="project" value="InterPro"/>
</dbReference>
<dbReference type="Gene3D" id="1.10.10.10">
    <property type="entry name" value="Winged helix-like DNA-binding domain superfamily/Winged helix DNA-binding domain"/>
    <property type="match status" value="1"/>
</dbReference>
<dbReference type="InterPro" id="IPR036388">
    <property type="entry name" value="WH-like_DNA-bd_sf"/>
</dbReference>
<dbReference type="PRINTS" id="PR00598">
    <property type="entry name" value="HTHMARR"/>
</dbReference>
<dbReference type="Proteomes" id="UP000543598">
    <property type="component" value="Unassembled WGS sequence"/>
</dbReference>
<sequence length="154" mass="16737">MSSRRSRRIAFLLAQLGSDASAAFEQALAPLGITASEAGLLRLIGREPGIGQKAASEQLGVGPSRIVAVLDRLERQGSVERRRSIVDRRNHEIHLTAEGERILAALRPIAETHEAAFTGGLDDGDLDRLVVYLQTIAESRGLGRDIHRDTRGRP</sequence>
<dbReference type="EMBL" id="JABEMB010000010">
    <property type="protein sequence ID" value="NNH03966.1"/>
    <property type="molecule type" value="Genomic_DNA"/>
</dbReference>
<feature type="domain" description="HTH marR-type" evidence="2">
    <location>
        <begin position="6"/>
        <end position="138"/>
    </location>
</feature>
<organism evidence="3 4">
    <name type="scientific">Microbacterium ulmi</name>
    <dbReference type="NCBI Taxonomy" id="179095"/>
    <lineage>
        <taxon>Bacteria</taxon>
        <taxon>Bacillati</taxon>
        <taxon>Actinomycetota</taxon>
        <taxon>Actinomycetes</taxon>
        <taxon>Micrococcales</taxon>
        <taxon>Microbacteriaceae</taxon>
        <taxon>Microbacterium</taxon>
    </lineage>
</organism>
<protein>
    <submittedName>
        <fullName evidence="3">MarR family transcriptional regulator</fullName>
    </submittedName>
</protein>
<evidence type="ECO:0000256" key="1">
    <source>
        <dbReference type="SAM" id="SignalP"/>
    </source>
</evidence>